<organism evidence="2 3">
    <name type="scientific">Mycoplasma mobile (strain ATCC 43663 / 163K / NCTC 11711)</name>
    <name type="common">Mesomycoplasma mobile</name>
    <dbReference type="NCBI Taxonomy" id="267748"/>
    <lineage>
        <taxon>Bacteria</taxon>
        <taxon>Bacillati</taxon>
        <taxon>Mycoplasmatota</taxon>
        <taxon>Mycoplasmoidales</taxon>
        <taxon>Metamycoplasmataceae</taxon>
        <taxon>Mesomycoplasma</taxon>
    </lineage>
</organism>
<proteinExistence type="predicted"/>
<keyword evidence="1" id="KW-0812">Transmembrane</keyword>
<dbReference type="KEGG" id="mmo:MMOB1880"/>
<gene>
    <name evidence="2" type="ordered locus">MMOB1880</name>
</gene>
<feature type="transmembrane region" description="Helical" evidence="1">
    <location>
        <begin position="76"/>
        <end position="100"/>
    </location>
</feature>
<dbReference type="Proteomes" id="UP000009072">
    <property type="component" value="Chromosome"/>
</dbReference>
<dbReference type="RefSeq" id="WP_011264708.1">
    <property type="nucleotide sequence ID" value="NC_006908.1"/>
</dbReference>
<feature type="transmembrane region" description="Helical" evidence="1">
    <location>
        <begin position="267"/>
        <end position="287"/>
    </location>
</feature>
<evidence type="ECO:0000313" key="3">
    <source>
        <dbReference type="Proteomes" id="UP000009072"/>
    </source>
</evidence>
<dbReference type="OrthoDB" id="401241at2"/>
<keyword evidence="1" id="KW-0472">Membrane</keyword>
<feature type="transmembrane region" description="Helical" evidence="1">
    <location>
        <begin position="106"/>
        <end position="125"/>
    </location>
</feature>
<sequence length="329" mass="39227">MESGIRPGASKLLGFFSWQGNNWSFEQSSWLSYLIIAIAFFIIFLMMIYKVRIYQYINFQSNNSKILKIFPSKDSLFQFIGYFGMFFFLLRIILLAVSGYPNQWELLPLHFCRLFLFLIFLAFIFKKHEFIKYFAFLSIGGAIIGLFISDLSNSPFWGQANELFPEQFGRGGFDIGLDSYIFWDYFLAHSIALIIPVFVLTILKVKITKRDSQISIIISFIFTIFIFFLNWLLFEYASREWKSNYFYIGRLVQITIFGKLSEWPLSLLTYIVLGIIIYYLIFWIWIFQDKFSFEVSKKYLIKKISLNKSQNWIFYNSKYFVDLTKFRNK</sequence>
<accession>Q6KIA2</accession>
<evidence type="ECO:0000313" key="2">
    <source>
        <dbReference type="EMBL" id="AAT27674.1"/>
    </source>
</evidence>
<dbReference type="AlphaFoldDB" id="Q6KIA2"/>
<feature type="transmembrane region" description="Helical" evidence="1">
    <location>
        <begin position="30"/>
        <end position="49"/>
    </location>
</feature>
<evidence type="ECO:0000256" key="1">
    <source>
        <dbReference type="SAM" id="Phobius"/>
    </source>
</evidence>
<dbReference type="Pfam" id="PF14808">
    <property type="entry name" value="TMEM164"/>
    <property type="match status" value="1"/>
</dbReference>
<protein>
    <submittedName>
        <fullName evidence="2">Uncharacterized protein</fullName>
    </submittedName>
</protein>
<feature type="transmembrane region" description="Helical" evidence="1">
    <location>
        <begin position="130"/>
        <end position="148"/>
    </location>
</feature>
<keyword evidence="1" id="KW-1133">Transmembrane helix</keyword>
<name>Q6KIA2_MYCM1</name>
<keyword evidence="3" id="KW-1185">Reference proteome</keyword>
<dbReference type="HOGENOM" id="CLU_079330_0_0_14"/>
<dbReference type="EMBL" id="AE017308">
    <property type="protein sequence ID" value="AAT27674.1"/>
    <property type="molecule type" value="Genomic_DNA"/>
</dbReference>
<feature type="transmembrane region" description="Helical" evidence="1">
    <location>
        <begin position="180"/>
        <end position="202"/>
    </location>
</feature>
<reference evidence="2 3" key="1">
    <citation type="journal article" date="2004" name="Genome Res.">
        <title>The complete genome and proteome of Mycoplasma mobile.</title>
        <authorList>
            <person name="Jaffe J.D."/>
            <person name="Stange-Thomann N."/>
            <person name="Smith C."/>
            <person name="DeCaprio D."/>
            <person name="Fisher S."/>
            <person name="Butler J."/>
            <person name="Calvo S."/>
            <person name="Elkins T."/>
            <person name="FitzGerald M.G."/>
            <person name="Hafez N."/>
            <person name="Kodira C.D."/>
            <person name="Major J."/>
            <person name="Wang S."/>
            <person name="Wilkinson J."/>
            <person name="Nicol R."/>
            <person name="Nusbaum C."/>
            <person name="Birren B."/>
            <person name="Berg H.C."/>
            <person name="Church G.M."/>
        </authorList>
    </citation>
    <scope>NUCLEOTIDE SEQUENCE [LARGE SCALE GENOMIC DNA]</scope>
    <source>
        <strain evidence="3">ATCC 43663 / 163K / NCTC 11711</strain>
    </source>
</reference>
<dbReference type="eggNOG" id="ENOG5031YJZ">
    <property type="taxonomic scope" value="Bacteria"/>
</dbReference>
<feature type="transmembrane region" description="Helical" evidence="1">
    <location>
        <begin position="214"/>
        <end position="234"/>
    </location>
</feature>